<name>A0ABW5GWA3_9PSEU</name>
<sequence length="172" mass="18014">MRTKRIFSVAGLTVGLGALAAPFARGTAIGVPTTGNQPSHSVYSGDAPDGTGVPGPAYPPGTILRFSGIVFPGTAVVYRFYQGSTPGPAQNPFAVKVTSRARSDCVVDERDGDNSLVFDDRFPKTTMVVATYRRWEDSALVQQVSLIFRKKPAAATIASIGSALAAAPNSPR</sequence>
<dbReference type="RefSeq" id="WP_345399014.1">
    <property type="nucleotide sequence ID" value="NZ_BAABHG010000010.1"/>
</dbReference>
<accession>A0ABW5GWA3</accession>
<dbReference type="Proteomes" id="UP001597419">
    <property type="component" value="Unassembled WGS sequence"/>
</dbReference>
<organism evidence="2 3">
    <name type="scientific">Amycolatopsis samaneae</name>
    <dbReference type="NCBI Taxonomy" id="664691"/>
    <lineage>
        <taxon>Bacteria</taxon>
        <taxon>Bacillati</taxon>
        <taxon>Actinomycetota</taxon>
        <taxon>Actinomycetes</taxon>
        <taxon>Pseudonocardiales</taxon>
        <taxon>Pseudonocardiaceae</taxon>
        <taxon>Amycolatopsis</taxon>
    </lineage>
</organism>
<feature type="chain" id="PRO_5045890751" evidence="1">
    <location>
        <begin position="21"/>
        <end position="172"/>
    </location>
</feature>
<evidence type="ECO:0000313" key="3">
    <source>
        <dbReference type="Proteomes" id="UP001597419"/>
    </source>
</evidence>
<dbReference type="EMBL" id="JBHUKU010000028">
    <property type="protein sequence ID" value="MFD2465084.1"/>
    <property type="molecule type" value="Genomic_DNA"/>
</dbReference>
<feature type="signal peptide" evidence="1">
    <location>
        <begin position="1"/>
        <end position="20"/>
    </location>
</feature>
<proteinExistence type="predicted"/>
<gene>
    <name evidence="2" type="ORF">ACFSYJ_41150</name>
</gene>
<evidence type="ECO:0000313" key="2">
    <source>
        <dbReference type="EMBL" id="MFD2465084.1"/>
    </source>
</evidence>
<reference evidence="3" key="1">
    <citation type="journal article" date="2019" name="Int. J. Syst. Evol. Microbiol.">
        <title>The Global Catalogue of Microorganisms (GCM) 10K type strain sequencing project: providing services to taxonomists for standard genome sequencing and annotation.</title>
        <authorList>
            <consortium name="The Broad Institute Genomics Platform"/>
            <consortium name="The Broad Institute Genome Sequencing Center for Infectious Disease"/>
            <person name="Wu L."/>
            <person name="Ma J."/>
        </authorList>
    </citation>
    <scope>NUCLEOTIDE SEQUENCE [LARGE SCALE GENOMIC DNA]</scope>
    <source>
        <strain evidence="3">CGMCC 4.7643</strain>
    </source>
</reference>
<evidence type="ECO:0000256" key="1">
    <source>
        <dbReference type="SAM" id="SignalP"/>
    </source>
</evidence>
<protein>
    <submittedName>
        <fullName evidence="2">Uncharacterized protein</fullName>
    </submittedName>
</protein>
<keyword evidence="3" id="KW-1185">Reference proteome</keyword>
<comment type="caution">
    <text evidence="2">The sequence shown here is derived from an EMBL/GenBank/DDBJ whole genome shotgun (WGS) entry which is preliminary data.</text>
</comment>
<keyword evidence="1" id="KW-0732">Signal</keyword>